<feature type="domain" description="Major facilitator superfamily (MFS) profile" evidence="9">
    <location>
        <begin position="10"/>
        <end position="525"/>
    </location>
</feature>
<dbReference type="InterPro" id="IPR011701">
    <property type="entry name" value="MFS"/>
</dbReference>
<organism evidence="10 11">
    <name type="scientific">Saccharopolyspora rosea</name>
    <dbReference type="NCBI Taxonomy" id="524884"/>
    <lineage>
        <taxon>Bacteria</taxon>
        <taxon>Bacillati</taxon>
        <taxon>Actinomycetota</taxon>
        <taxon>Actinomycetes</taxon>
        <taxon>Pseudonocardiales</taxon>
        <taxon>Pseudonocardiaceae</taxon>
        <taxon>Saccharopolyspora</taxon>
    </lineage>
</organism>
<evidence type="ECO:0000256" key="4">
    <source>
        <dbReference type="ARBA" id="ARBA00022475"/>
    </source>
</evidence>
<dbReference type="NCBIfam" id="TIGR00711">
    <property type="entry name" value="efflux_EmrB"/>
    <property type="match status" value="1"/>
</dbReference>
<evidence type="ECO:0000313" key="10">
    <source>
        <dbReference type="EMBL" id="MFD0922985.1"/>
    </source>
</evidence>
<dbReference type="Gene3D" id="1.20.1250.20">
    <property type="entry name" value="MFS general substrate transporter like domains"/>
    <property type="match status" value="1"/>
</dbReference>
<feature type="transmembrane region" description="Helical" evidence="8">
    <location>
        <begin position="291"/>
        <end position="311"/>
    </location>
</feature>
<evidence type="ECO:0000313" key="11">
    <source>
        <dbReference type="Proteomes" id="UP001597018"/>
    </source>
</evidence>
<comment type="subcellular location">
    <subcellularLocation>
        <location evidence="1">Cell membrane</location>
        <topology evidence="1">Multi-pass membrane protein</topology>
    </subcellularLocation>
</comment>
<evidence type="ECO:0000259" key="9">
    <source>
        <dbReference type="PROSITE" id="PS50850"/>
    </source>
</evidence>
<feature type="transmembrane region" description="Helical" evidence="8">
    <location>
        <begin position="424"/>
        <end position="441"/>
    </location>
</feature>
<feature type="transmembrane region" description="Helical" evidence="8">
    <location>
        <begin position="501"/>
        <end position="522"/>
    </location>
</feature>
<evidence type="ECO:0000256" key="6">
    <source>
        <dbReference type="ARBA" id="ARBA00022989"/>
    </source>
</evidence>
<dbReference type="PANTHER" id="PTHR42718:SF9">
    <property type="entry name" value="MAJOR FACILITATOR SUPERFAMILY MULTIDRUG TRANSPORTER MFSC"/>
    <property type="match status" value="1"/>
</dbReference>
<accession>A0ABW3G1Q5</accession>
<feature type="transmembrane region" description="Helical" evidence="8">
    <location>
        <begin position="352"/>
        <end position="372"/>
    </location>
</feature>
<dbReference type="PANTHER" id="PTHR42718">
    <property type="entry name" value="MAJOR FACILITATOR SUPERFAMILY MULTIDRUG TRANSPORTER MFSC"/>
    <property type="match status" value="1"/>
</dbReference>
<evidence type="ECO:0000256" key="3">
    <source>
        <dbReference type="ARBA" id="ARBA00022448"/>
    </source>
</evidence>
<gene>
    <name evidence="10" type="ORF">ACFQ16_24845</name>
</gene>
<feature type="transmembrane region" description="Helical" evidence="8">
    <location>
        <begin position="133"/>
        <end position="152"/>
    </location>
</feature>
<keyword evidence="5 8" id="KW-0812">Transmembrane</keyword>
<feature type="transmembrane region" description="Helical" evidence="8">
    <location>
        <begin position="378"/>
        <end position="404"/>
    </location>
</feature>
<feature type="transmembrane region" description="Helical" evidence="8">
    <location>
        <begin position="105"/>
        <end position="126"/>
    </location>
</feature>
<dbReference type="InterPro" id="IPR020846">
    <property type="entry name" value="MFS_dom"/>
</dbReference>
<dbReference type="Proteomes" id="UP001597018">
    <property type="component" value="Unassembled WGS sequence"/>
</dbReference>
<keyword evidence="3" id="KW-0813">Transport</keyword>
<keyword evidence="4" id="KW-1003">Cell membrane</keyword>
<dbReference type="RefSeq" id="WP_263252157.1">
    <property type="nucleotide sequence ID" value="NZ_BAABLT010000030.1"/>
</dbReference>
<feature type="transmembrane region" description="Helical" evidence="8">
    <location>
        <begin position="317"/>
        <end position="340"/>
    </location>
</feature>
<evidence type="ECO:0000256" key="8">
    <source>
        <dbReference type="SAM" id="Phobius"/>
    </source>
</evidence>
<sequence length="528" mass="53318">MSAVRRKWTALAVLATGLSVIVVDGTIVGVSLPVIVGDLGLDLSDAQWVTSLYSVVFAALLLTAGRLGDRWGRRRLFVAGVVVFAAGSLLAALAGGAAGLITARVVQGVGGAGVLPATLSTVNAVFRGRDRVVAFAVWGSVISGMAAVGPLLGGWLTGSLSWRWIFLVNLPISVLVLVGTAFAVPETRERVVEPGRDVVGLLLSVLGFGAVVFAVIEGAALGWWRPTGELRVLGLVWPVTAPVSAVPVAAVAGVACLLAFVLWERRRARLGRSAILDLGLFATPTFRWGNLTALAVAVGEFGLLFVLPLFLVDVLALGPMGAGLVLAAMAVGAFLAGGAARHLAARLGPPKVVVVGLLLELLGVVAVAASVAREEPPWLLAVLLVGYGAGLGLASAQLTGTTLVDIPADRSGQGSATQSTVRQLGAALGTALAGAVLSWGLGSAVETDLRAAHVPPPVAARLAAVTRDSAGGVIAALREHPAPGPDVVPALADGFSSATRGAVLTTGAFLALGLVGATRVAVAAARRS</sequence>
<keyword evidence="6 8" id="KW-1133">Transmembrane helix</keyword>
<feature type="transmembrane region" description="Helical" evidence="8">
    <location>
        <begin position="164"/>
        <end position="186"/>
    </location>
</feature>
<protein>
    <submittedName>
        <fullName evidence="10">DHA2 family efflux MFS transporter permease subunit</fullName>
    </submittedName>
</protein>
<dbReference type="EMBL" id="JBHTIW010000027">
    <property type="protein sequence ID" value="MFD0922985.1"/>
    <property type="molecule type" value="Genomic_DNA"/>
</dbReference>
<proteinExistence type="inferred from homology"/>
<evidence type="ECO:0000256" key="2">
    <source>
        <dbReference type="ARBA" id="ARBA00008537"/>
    </source>
</evidence>
<feature type="transmembrane region" description="Helical" evidence="8">
    <location>
        <begin position="12"/>
        <end position="36"/>
    </location>
</feature>
<keyword evidence="7 8" id="KW-0472">Membrane</keyword>
<reference evidence="11" key="1">
    <citation type="journal article" date="2019" name="Int. J. Syst. Evol. Microbiol.">
        <title>The Global Catalogue of Microorganisms (GCM) 10K type strain sequencing project: providing services to taxonomists for standard genome sequencing and annotation.</title>
        <authorList>
            <consortium name="The Broad Institute Genomics Platform"/>
            <consortium name="The Broad Institute Genome Sequencing Center for Infectious Disease"/>
            <person name="Wu L."/>
            <person name="Ma J."/>
        </authorList>
    </citation>
    <scope>NUCLEOTIDE SEQUENCE [LARGE SCALE GENOMIC DNA]</scope>
    <source>
        <strain evidence="11">CCUG 56401</strain>
    </source>
</reference>
<dbReference type="Gene3D" id="1.20.1720.10">
    <property type="entry name" value="Multidrug resistance protein D"/>
    <property type="match status" value="1"/>
</dbReference>
<evidence type="ECO:0000256" key="1">
    <source>
        <dbReference type="ARBA" id="ARBA00004651"/>
    </source>
</evidence>
<dbReference type="InterPro" id="IPR036259">
    <property type="entry name" value="MFS_trans_sf"/>
</dbReference>
<keyword evidence="11" id="KW-1185">Reference proteome</keyword>
<evidence type="ECO:0000256" key="7">
    <source>
        <dbReference type="ARBA" id="ARBA00023136"/>
    </source>
</evidence>
<comment type="caution">
    <text evidence="10">The sequence shown here is derived from an EMBL/GenBank/DDBJ whole genome shotgun (WGS) entry which is preliminary data.</text>
</comment>
<feature type="transmembrane region" description="Helical" evidence="8">
    <location>
        <begin position="244"/>
        <end position="263"/>
    </location>
</feature>
<dbReference type="SUPFAM" id="SSF103473">
    <property type="entry name" value="MFS general substrate transporter"/>
    <property type="match status" value="1"/>
</dbReference>
<evidence type="ECO:0000256" key="5">
    <source>
        <dbReference type="ARBA" id="ARBA00022692"/>
    </source>
</evidence>
<dbReference type="PROSITE" id="PS50850">
    <property type="entry name" value="MFS"/>
    <property type="match status" value="1"/>
</dbReference>
<comment type="similarity">
    <text evidence="2">Belongs to the major facilitator superfamily. EmrB family.</text>
</comment>
<feature type="transmembrane region" description="Helical" evidence="8">
    <location>
        <begin position="198"/>
        <end position="224"/>
    </location>
</feature>
<feature type="transmembrane region" description="Helical" evidence="8">
    <location>
        <begin position="76"/>
        <end position="99"/>
    </location>
</feature>
<dbReference type="CDD" id="cd17321">
    <property type="entry name" value="MFS_MMR_MDR_like"/>
    <property type="match status" value="1"/>
</dbReference>
<name>A0ABW3G1Q5_9PSEU</name>
<dbReference type="InterPro" id="IPR004638">
    <property type="entry name" value="EmrB-like"/>
</dbReference>
<feature type="transmembrane region" description="Helical" evidence="8">
    <location>
        <begin position="48"/>
        <end position="64"/>
    </location>
</feature>
<dbReference type="Pfam" id="PF07690">
    <property type="entry name" value="MFS_1"/>
    <property type="match status" value="1"/>
</dbReference>